<dbReference type="GO" id="GO:0005739">
    <property type="term" value="C:mitochondrion"/>
    <property type="evidence" value="ECO:0007669"/>
    <property type="project" value="UniProtKB-SubCell"/>
</dbReference>
<reference evidence="8 9" key="1">
    <citation type="submission" date="2017-06" db="EMBL/GenBank/DDBJ databases">
        <title>Global population genomics of the pathogenic fungus Cryptococcus neoformans var. grubii.</title>
        <authorList>
            <person name="Cuomo C."/>
            <person name="Litvintseva A."/>
            <person name="Chen Y."/>
            <person name="Young S."/>
            <person name="Zeng Q."/>
            <person name="Chapman S."/>
            <person name="Gujja S."/>
            <person name="Saif S."/>
            <person name="Birren B."/>
        </authorList>
    </citation>
    <scope>NUCLEOTIDE SEQUENCE [LARGE SCALE GENOMIC DNA]</scope>
    <source>
        <strain evidence="8 9">Tu259-1</strain>
    </source>
</reference>
<keyword evidence="1 6" id="KW-0637">Prenyltransferase</keyword>
<name>A0A854Q9W5_CRYNE</name>
<feature type="binding site" evidence="6">
    <location>
        <position position="232"/>
    </location>
    <ligand>
        <name>dimethylallyl phosphate</name>
        <dbReference type="ChEBI" id="CHEBI:88052"/>
    </ligand>
</feature>
<feature type="binding site" evidence="6">
    <location>
        <position position="100"/>
    </location>
    <ligand>
        <name>FMN</name>
        <dbReference type="ChEBI" id="CHEBI:58210"/>
    </ligand>
</feature>
<accession>A0A854Q9W5</accession>
<comment type="subunit">
    <text evidence="6">Oligomer.</text>
</comment>
<dbReference type="SUPFAM" id="SSF52507">
    <property type="entry name" value="Homo-oligomeric flavin-containing Cys decarboxylases, HFCD"/>
    <property type="match status" value="1"/>
</dbReference>
<keyword evidence="4 6" id="KW-0808">Transferase</keyword>
<gene>
    <name evidence="6" type="primary">PAD1</name>
    <name evidence="8" type="ORF">C361_05084</name>
</gene>
<dbReference type="NCBIfam" id="NF004685">
    <property type="entry name" value="PRK06029.1"/>
    <property type="match status" value="1"/>
</dbReference>
<comment type="function">
    <text evidence="6">Flavin prenyltransferase that catalyzes the synthesis of the prenylated FMN cofactor (prenyl-FMN) for the ferulic acid decarboxylase FDC1. The prenyltransferase is metal-independent and links a dimethylallyl moiety from dimethylallyl monophosphate (DMAP) to the flavin N5 and C6 atoms of FMN.</text>
</comment>
<evidence type="ECO:0000313" key="9">
    <source>
        <dbReference type="Proteomes" id="UP000199727"/>
    </source>
</evidence>
<sequence length="251" mass="27685">MSGYKNLISVLTSRHTETASDGTGSTTNLESKDYDVSSPDKHVIPFSTASLADVPFQLIPEKLRRKTYVVAVTGATGATLAIRLLQALRALDIETHLILSKWAVKTLKYETDMTERELKDLADYSYSNSDLAAPPSSGSFVHDGMFIIPCSMKTLAAVRIGLGDELISRSADVCLKEGRKLMLVVRETPLNDIHLENMLFLRRAGAIIFPPVPAYYIRPQTIDDLINQTVGRILDSMGLHTTGFARWAENV</sequence>
<organism evidence="8 9">
    <name type="scientific">Cryptococcus neoformans Tu259-1</name>
    <dbReference type="NCBI Taxonomy" id="1230072"/>
    <lineage>
        <taxon>Eukaryota</taxon>
        <taxon>Fungi</taxon>
        <taxon>Dikarya</taxon>
        <taxon>Basidiomycota</taxon>
        <taxon>Agaricomycotina</taxon>
        <taxon>Tremellomycetes</taxon>
        <taxon>Tremellales</taxon>
        <taxon>Cryptococcaceae</taxon>
        <taxon>Cryptococcus</taxon>
        <taxon>Cryptococcus neoformans species complex</taxon>
    </lineage>
</organism>
<keyword evidence="3 6" id="KW-0288">FMN</keyword>
<dbReference type="AlphaFoldDB" id="A0A854Q9W5"/>
<dbReference type="PANTHER" id="PTHR43374">
    <property type="entry name" value="FLAVIN PRENYLTRANSFERASE"/>
    <property type="match status" value="1"/>
</dbReference>
<dbReference type="Pfam" id="PF02441">
    <property type="entry name" value="Flavoprotein"/>
    <property type="match status" value="1"/>
</dbReference>
<dbReference type="GO" id="GO:0106141">
    <property type="term" value="F:flavin prenyltransferase activity"/>
    <property type="evidence" value="ECO:0007669"/>
    <property type="project" value="UniProtKB-EC"/>
</dbReference>
<evidence type="ECO:0000256" key="1">
    <source>
        <dbReference type="ARBA" id="ARBA00022602"/>
    </source>
</evidence>
<dbReference type="EMBL" id="AMKT01000067">
    <property type="protein sequence ID" value="OXG16713.1"/>
    <property type="molecule type" value="Genomic_DNA"/>
</dbReference>
<feature type="binding site" evidence="6">
    <location>
        <begin position="151"/>
        <end position="154"/>
    </location>
    <ligand>
        <name>FMN</name>
        <dbReference type="ChEBI" id="CHEBI:58210"/>
    </ligand>
</feature>
<dbReference type="EC" id="2.5.1.129" evidence="6"/>
<comment type="caution">
    <text evidence="8">The sequence shown here is derived from an EMBL/GenBank/DDBJ whole genome shotgun (WGS) entry which is preliminary data.</text>
</comment>
<evidence type="ECO:0000256" key="4">
    <source>
        <dbReference type="ARBA" id="ARBA00022679"/>
    </source>
</evidence>
<evidence type="ECO:0000259" key="7">
    <source>
        <dbReference type="Pfam" id="PF02441"/>
    </source>
</evidence>
<dbReference type="Proteomes" id="UP000199727">
    <property type="component" value="Unassembled WGS sequence"/>
</dbReference>
<dbReference type="InterPro" id="IPR004507">
    <property type="entry name" value="UbiX-like"/>
</dbReference>
<comment type="catalytic activity">
    <reaction evidence="6">
        <text>dimethylallyl phosphate + FMNH2 = prenylated FMNH2 + phosphate</text>
        <dbReference type="Rhea" id="RHEA:37743"/>
        <dbReference type="ChEBI" id="CHEBI:43474"/>
        <dbReference type="ChEBI" id="CHEBI:57618"/>
        <dbReference type="ChEBI" id="CHEBI:87467"/>
        <dbReference type="ChEBI" id="CHEBI:88052"/>
        <dbReference type="EC" id="2.5.1.129"/>
    </reaction>
</comment>
<evidence type="ECO:0000256" key="3">
    <source>
        <dbReference type="ARBA" id="ARBA00022643"/>
    </source>
</evidence>
<comment type="subcellular location">
    <subcellularLocation>
        <location evidence="6">Mitochondrion</location>
    </subcellularLocation>
</comment>
<keyword evidence="6" id="KW-0496">Mitochondrion</keyword>
<dbReference type="HAMAP" id="MF_01984">
    <property type="entry name" value="ubiX_pad"/>
    <property type="match status" value="1"/>
</dbReference>
<dbReference type="InterPro" id="IPR036551">
    <property type="entry name" value="Flavin_trans-like"/>
</dbReference>
<dbReference type="FunFam" id="3.40.50.1950:FF:000001">
    <property type="entry name" value="Flavin prenyltransferase UbiX"/>
    <property type="match status" value="1"/>
</dbReference>
<protein>
    <recommendedName>
        <fullName evidence="6">Flavin prenyltransferase PAD1, mitochondrial</fullName>
        <ecNumber evidence="6">2.5.1.129</ecNumber>
    </recommendedName>
</protein>
<dbReference type="Gene3D" id="3.40.50.1950">
    <property type="entry name" value="Flavin prenyltransferase-like"/>
    <property type="match status" value="1"/>
</dbReference>
<evidence type="ECO:0000256" key="5">
    <source>
        <dbReference type="ARBA" id="ARBA00060793"/>
    </source>
</evidence>
<feature type="binding site" evidence="6">
    <location>
        <position position="216"/>
    </location>
    <ligand>
        <name>dimethylallyl phosphate</name>
        <dbReference type="ChEBI" id="CHEBI:88052"/>
    </ligand>
</feature>
<dbReference type="PANTHER" id="PTHR43374:SF1">
    <property type="entry name" value="FLAVIN PRENYLTRANSFERASE PAD1, MITOCHONDRIAL"/>
    <property type="match status" value="1"/>
</dbReference>
<feature type="binding site" evidence="6">
    <location>
        <begin position="74"/>
        <end position="76"/>
    </location>
    <ligand>
        <name>FMN</name>
        <dbReference type="ChEBI" id="CHEBI:58210"/>
    </ligand>
</feature>
<dbReference type="InterPro" id="IPR003382">
    <property type="entry name" value="Flavoprotein"/>
</dbReference>
<evidence type="ECO:0000313" key="8">
    <source>
        <dbReference type="EMBL" id="OXG16713.1"/>
    </source>
</evidence>
<dbReference type="NCBIfam" id="TIGR00421">
    <property type="entry name" value="ubiX_pad"/>
    <property type="match status" value="1"/>
</dbReference>
<proteinExistence type="inferred from homology"/>
<feature type="domain" description="Flavoprotein" evidence="7">
    <location>
        <begin position="66"/>
        <end position="236"/>
    </location>
</feature>
<dbReference type="OrthoDB" id="5126881at2759"/>
<evidence type="ECO:0000256" key="6">
    <source>
        <dbReference type="HAMAP-Rule" id="MF_03197"/>
    </source>
</evidence>
<comment type="similarity">
    <text evidence="5 6">Belongs to the UbiX/PAD1 family.</text>
</comment>
<dbReference type="GO" id="GO:0016831">
    <property type="term" value="F:carboxy-lyase activity"/>
    <property type="evidence" value="ECO:0007669"/>
    <property type="project" value="TreeGrafter"/>
</dbReference>
<feature type="binding site" evidence="6">
    <location>
        <position position="186"/>
    </location>
    <ligand>
        <name>FMN</name>
        <dbReference type="ChEBI" id="CHEBI:58210"/>
    </ligand>
</feature>
<keyword evidence="2 6" id="KW-0285">Flavoprotein</keyword>
<evidence type="ECO:0000256" key="2">
    <source>
        <dbReference type="ARBA" id="ARBA00022630"/>
    </source>
</evidence>